<name>A0A919EKB3_9GAMM</name>
<keyword evidence="6 13" id="KW-0812">Transmembrane</keyword>
<evidence type="ECO:0000256" key="12">
    <source>
        <dbReference type="ARBA" id="ARBA00037975"/>
    </source>
</evidence>
<reference evidence="15" key="2">
    <citation type="submission" date="2020-09" db="EMBL/GenBank/DDBJ databases">
        <authorList>
            <person name="Sun Q."/>
            <person name="Kim S."/>
        </authorList>
    </citation>
    <scope>NUCLEOTIDE SEQUENCE</scope>
    <source>
        <strain evidence="15">KCTC 42731</strain>
    </source>
</reference>
<reference evidence="15" key="1">
    <citation type="journal article" date="2014" name="Int. J. Syst. Evol. Microbiol.">
        <title>Complete genome sequence of Corynebacterium casei LMG S-19264T (=DSM 44701T), isolated from a smear-ripened cheese.</title>
        <authorList>
            <consortium name="US DOE Joint Genome Institute (JGI-PGF)"/>
            <person name="Walter F."/>
            <person name="Albersmeier A."/>
            <person name="Kalinowski J."/>
            <person name="Ruckert C."/>
        </authorList>
    </citation>
    <scope>NUCLEOTIDE SEQUENCE</scope>
    <source>
        <strain evidence="15">KCTC 42731</strain>
    </source>
</reference>
<dbReference type="RefSeq" id="WP_189770614.1">
    <property type="nucleotide sequence ID" value="NZ_BNCK01000005.1"/>
</dbReference>
<dbReference type="InterPro" id="IPR016174">
    <property type="entry name" value="Di-haem_cyt_TM"/>
</dbReference>
<proteinExistence type="inferred from homology"/>
<sequence length="194" mass="22052">MIKNTTTRYGLLTIIIHWLVALAVVGLFALGYWMVDLNYYSTWYQTAPNIHKSVGILLFTVMLVRVLARVFQQKPVPLEQHSALEKKLAHTAHYLMYVGLFIIMLSGYLISTADGRPIEVFGLIEVPALGSFVENQEDIAGEIHEYFAYGLMVLVLLHAGAALKHHFIDKDQTLNRMLGRNKDTTFKKETEENL</sequence>
<evidence type="ECO:0000256" key="2">
    <source>
        <dbReference type="ARBA" id="ARBA00004651"/>
    </source>
</evidence>
<dbReference type="EMBL" id="BNCK01000005">
    <property type="protein sequence ID" value="GHF94058.1"/>
    <property type="molecule type" value="Genomic_DNA"/>
</dbReference>
<evidence type="ECO:0000256" key="7">
    <source>
        <dbReference type="ARBA" id="ARBA00022723"/>
    </source>
</evidence>
<evidence type="ECO:0000259" key="14">
    <source>
        <dbReference type="Pfam" id="PF01292"/>
    </source>
</evidence>
<dbReference type="GO" id="GO:0022904">
    <property type="term" value="P:respiratory electron transport chain"/>
    <property type="evidence" value="ECO:0007669"/>
    <property type="project" value="InterPro"/>
</dbReference>
<dbReference type="InterPro" id="IPR052168">
    <property type="entry name" value="Cytochrome_b561_oxidase"/>
</dbReference>
<evidence type="ECO:0000313" key="16">
    <source>
        <dbReference type="Proteomes" id="UP000623842"/>
    </source>
</evidence>
<dbReference type="Proteomes" id="UP000623842">
    <property type="component" value="Unassembled WGS sequence"/>
</dbReference>
<comment type="similarity">
    <text evidence="12">Belongs to the cytochrome b561 family.</text>
</comment>
<evidence type="ECO:0000256" key="11">
    <source>
        <dbReference type="ARBA" id="ARBA00023136"/>
    </source>
</evidence>
<evidence type="ECO:0000256" key="9">
    <source>
        <dbReference type="ARBA" id="ARBA00022989"/>
    </source>
</evidence>
<feature type="transmembrane region" description="Helical" evidence="13">
    <location>
        <begin position="146"/>
        <end position="167"/>
    </location>
</feature>
<evidence type="ECO:0000256" key="1">
    <source>
        <dbReference type="ARBA" id="ARBA00001970"/>
    </source>
</evidence>
<keyword evidence="10" id="KW-0408">Iron</keyword>
<accession>A0A919EKB3</accession>
<keyword evidence="5" id="KW-0349">Heme</keyword>
<dbReference type="GO" id="GO:0009055">
    <property type="term" value="F:electron transfer activity"/>
    <property type="evidence" value="ECO:0007669"/>
    <property type="project" value="InterPro"/>
</dbReference>
<dbReference type="GO" id="GO:0020037">
    <property type="term" value="F:heme binding"/>
    <property type="evidence" value="ECO:0007669"/>
    <property type="project" value="TreeGrafter"/>
</dbReference>
<evidence type="ECO:0000256" key="3">
    <source>
        <dbReference type="ARBA" id="ARBA00022448"/>
    </source>
</evidence>
<evidence type="ECO:0000256" key="4">
    <source>
        <dbReference type="ARBA" id="ARBA00022475"/>
    </source>
</evidence>
<dbReference type="AlphaFoldDB" id="A0A919EKB3"/>
<keyword evidence="8" id="KW-0249">Electron transport</keyword>
<evidence type="ECO:0000256" key="5">
    <source>
        <dbReference type="ARBA" id="ARBA00022617"/>
    </source>
</evidence>
<dbReference type="GO" id="GO:0046872">
    <property type="term" value="F:metal ion binding"/>
    <property type="evidence" value="ECO:0007669"/>
    <property type="project" value="UniProtKB-KW"/>
</dbReference>
<gene>
    <name evidence="15" type="ORF">GCM10017161_22870</name>
</gene>
<feature type="transmembrane region" description="Helical" evidence="13">
    <location>
        <begin position="92"/>
        <end position="110"/>
    </location>
</feature>
<dbReference type="SUPFAM" id="SSF81342">
    <property type="entry name" value="Transmembrane di-heme cytochromes"/>
    <property type="match status" value="1"/>
</dbReference>
<keyword evidence="11 13" id="KW-0472">Membrane</keyword>
<keyword evidence="3" id="KW-0813">Transport</keyword>
<feature type="transmembrane region" description="Helical" evidence="13">
    <location>
        <begin position="12"/>
        <end position="34"/>
    </location>
</feature>
<evidence type="ECO:0000313" key="15">
    <source>
        <dbReference type="EMBL" id="GHF94058.1"/>
    </source>
</evidence>
<evidence type="ECO:0000256" key="13">
    <source>
        <dbReference type="SAM" id="Phobius"/>
    </source>
</evidence>
<dbReference type="InterPro" id="IPR011577">
    <property type="entry name" value="Cyt_b561_bac/Ni-Hgenase"/>
</dbReference>
<evidence type="ECO:0000256" key="10">
    <source>
        <dbReference type="ARBA" id="ARBA00023004"/>
    </source>
</evidence>
<comment type="subcellular location">
    <subcellularLocation>
        <location evidence="2">Cell membrane</location>
        <topology evidence="2">Multi-pass membrane protein</topology>
    </subcellularLocation>
</comment>
<dbReference type="Gene3D" id="1.20.950.20">
    <property type="entry name" value="Transmembrane di-heme cytochromes, Chain C"/>
    <property type="match status" value="1"/>
</dbReference>
<evidence type="ECO:0000256" key="6">
    <source>
        <dbReference type="ARBA" id="ARBA00022692"/>
    </source>
</evidence>
<keyword evidence="4" id="KW-1003">Cell membrane</keyword>
<dbReference type="Pfam" id="PF01292">
    <property type="entry name" value="Ni_hydr_CYTB"/>
    <property type="match status" value="1"/>
</dbReference>
<feature type="transmembrane region" description="Helical" evidence="13">
    <location>
        <begin position="54"/>
        <end position="71"/>
    </location>
</feature>
<keyword evidence="16" id="KW-1185">Reference proteome</keyword>
<dbReference type="PANTHER" id="PTHR30529">
    <property type="entry name" value="CYTOCHROME B561"/>
    <property type="match status" value="1"/>
</dbReference>
<feature type="domain" description="Cytochrome b561 bacterial/Ni-hydrogenase" evidence="14">
    <location>
        <begin position="8"/>
        <end position="179"/>
    </location>
</feature>
<protein>
    <submittedName>
        <fullName evidence="15">Cytochrome b</fullName>
    </submittedName>
</protein>
<comment type="caution">
    <text evidence="15">The sequence shown here is derived from an EMBL/GenBank/DDBJ whole genome shotgun (WGS) entry which is preliminary data.</text>
</comment>
<dbReference type="GO" id="GO:0005886">
    <property type="term" value="C:plasma membrane"/>
    <property type="evidence" value="ECO:0007669"/>
    <property type="project" value="UniProtKB-SubCell"/>
</dbReference>
<keyword evidence="7" id="KW-0479">Metal-binding</keyword>
<evidence type="ECO:0000256" key="8">
    <source>
        <dbReference type="ARBA" id="ARBA00022982"/>
    </source>
</evidence>
<organism evidence="15 16">
    <name type="scientific">Thalassotalea marina</name>
    <dbReference type="NCBI Taxonomy" id="1673741"/>
    <lineage>
        <taxon>Bacteria</taxon>
        <taxon>Pseudomonadati</taxon>
        <taxon>Pseudomonadota</taxon>
        <taxon>Gammaproteobacteria</taxon>
        <taxon>Alteromonadales</taxon>
        <taxon>Colwelliaceae</taxon>
        <taxon>Thalassotalea</taxon>
    </lineage>
</organism>
<keyword evidence="9 13" id="KW-1133">Transmembrane helix</keyword>
<comment type="cofactor">
    <cofactor evidence="1">
        <name>heme b</name>
        <dbReference type="ChEBI" id="CHEBI:60344"/>
    </cofactor>
</comment>
<dbReference type="PANTHER" id="PTHR30529:SF1">
    <property type="entry name" value="CYTOCHROME B561 HOMOLOG 2"/>
    <property type="match status" value="1"/>
</dbReference>